<evidence type="ECO:0000313" key="2">
    <source>
        <dbReference type="EMBL" id="CAL8071410.1"/>
    </source>
</evidence>
<evidence type="ECO:0000313" key="3">
    <source>
        <dbReference type="Proteomes" id="UP001642540"/>
    </source>
</evidence>
<protein>
    <submittedName>
        <fullName evidence="2">Uncharacterized protein</fullName>
    </submittedName>
</protein>
<proteinExistence type="predicted"/>
<feature type="coiled-coil region" evidence="1">
    <location>
        <begin position="32"/>
        <end position="59"/>
    </location>
</feature>
<keyword evidence="1" id="KW-0175">Coiled coil</keyword>
<evidence type="ECO:0000256" key="1">
    <source>
        <dbReference type="SAM" id="Coils"/>
    </source>
</evidence>
<gene>
    <name evidence="2" type="ORF">ODALV1_LOCUS1703</name>
</gene>
<dbReference type="Proteomes" id="UP001642540">
    <property type="component" value="Unassembled WGS sequence"/>
</dbReference>
<accession>A0ABP1PR16</accession>
<sequence>MGTHSDEGSAGGATSDAKTMVDDAILQLITDAERREADLNRREQELSILEKDLTEREKLVESKEKSFSKREQEPARDWRKVEHVNKLCKLVERKTCTLEVAKLQILRERQNQRKHMDEAFIKIKKETEQLREEVFNNMMQEVEAFRLPSASLCFRDETAEVNKLIAEIKKAGKDYLDAVGTNDFSLIPEAFR</sequence>
<comment type="caution">
    <text evidence="2">The sequence shown here is derived from an EMBL/GenBank/DDBJ whole genome shotgun (WGS) entry which is preliminary data.</text>
</comment>
<reference evidence="2 3" key="1">
    <citation type="submission" date="2024-08" db="EMBL/GenBank/DDBJ databases">
        <authorList>
            <person name="Cucini C."/>
            <person name="Frati F."/>
        </authorList>
    </citation>
    <scope>NUCLEOTIDE SEQUENCE [LARGE SCALE GENOMIC DNA]</scope>
</reference>
<organism evidence="2 3">
    <name type="scientific">Orchesella dallaii</name>
    <dbReference type="NCBI Taxonomy" id="48710"/>
    <lineage>
        <taxon>Eukaryota</taxon>
        <taxon>Metazoa</taxon>
        <taxon>Ecdysozoa</taxon>
        <taxon>Arthropoda</taxon>
        <taxon>Hexapoda</taxon>
        <taxon>Collembola</taxon>
        <taxon>Entomobryomorpha</taxon>
        <taxon>Entomobryoidea</taxon>
        <taxon>Orchesellidae</taxon>
        <taxon>Orchesellinae</taxon>
        <taxon>Orchesella</taxon>
    </lineage>
</organism>
<name>A0ABP1PR16_9HEXA</name>
<keyword evidence="3" id="KW-1185">Reference proteome</keyword>
<dbReference type="EMBL" id="CAXLJM020000006">
    <property type="protein sequence ID" value="CAL8071410.1"/>
    <property type="molecule type" value="Genomic_DNA"/>
</dbReference>